<evidence type="ECO:0000313" key="6">
    <source>
        <dbReference type="Proteomes" id="UP000698752"/>
    </source>
</evidence>
<keyword evidence="1" id="KW-0805">Transcription regulation</keyword>
<keyword evidence="6" id="KW-1185">Reference proteome</keyword>
<dbReference type="Pfam" id="PF12833">
    <property type="entry name" value="HTH_18"/>
    <property type="match status" value="1"/>
</dbReference>
<organism evidence="5 6">
    <name type="scientific">Neoroseomonas terrae</name>
    <dbReference type="NCBI Taxonomy" id="424799"/>
    <lineage>
        <taxon>Bacteria</taxon>
        <taxon>Pseudomonadati</taxon>
        <taxon>Pseudomonadota</taxon>
        <taxon>Alphaproteobacteria</taxon>
        <taxon>Acetobacterales</taxon>
        <taxon>Acetobacteraceae</taxon>
        <taxon>Neoroseomonas</taxon>
    </lineage>
</organism>
<dbReference type="Proteomes" id="UP000698752">
    <property type="component" value="Unassembled WGS sequence"/>
</dbReference>
<dbReference type="SMART" id="SM00342">
    <property type="entry name" value="HTH_ARAC"/>
    <property type="match status" value="1"/>
</dbReference>
<comment type="caution">
    <text evidence="5">The sequence shown here is derived from an EMBL/GenBank/DDBJ whole genome shotgun (WGS) entry which is preliminary data.</text>
</comment>
<reference evidence="6" key="1">
    <citation type="journal article" date="2021" name="Syst. Appl. Microbiol.">
        <title>Roseomonas hellenica sp. nov., isolated from roots of wild-growing Alkanna tinctoria.</title>
        <authorList>
            <person name="Rat A."/>
            <person name="Naranjo H.D."/>
            <person name="Lebbe L."/>
            <person name="Cnockaert M."/>
            <person name="Krigas N."/>
            <person name="Grigoriadou K."/>
            <person name="Maloupa E."/>
            <person name="Willems A."/>
        </authorList>
    </citation>
    <scope>NUCLEOTIDE SEQUENCE [LARGE SCALE GENOMIC DNA]</scope>
    <source>
        <strain evidence="6">LMG 31159</strain>
    </source>
</reference>
<dbReference type="PROSITE" id="PS00041">
    <property type="entry name" value="HTH_ARAC_FAMILY_1"/>
    <property type="match status" value="1"/>
</dbReference>
<feature type="domain" description="HTH araC/xylS-type" evidence="4">
    <location>
        <begin position="20"/>
        <end position="121"/>
    </location>
</feature>
<name>A0ABS5EDZ3_9PROT</name>
<dbReference type="RefSeq" id="WP_211867018.1">
    <property type="nucleotide sequence ID" value="NZ_JAAEDI010000005.1"/>
</dbReference>
<protein>
    <submittedName>
        <fullName evidence="5">Helix-turn-helix domain-containing protein</fullName>
    </submittedName>
</protein>
<dbReference type="PROSITE" id="PS01124">
    <property type="entry name" value="HTH_ARAC_FAMILY_2"/>
    <property type="match status" value="1"/>
</dbReference>
<evidence type="ECO:0000256" key="3">
    <source>
        <dbReference type="ARBA" id="ARBA00023163"/>
    </source>
</evidence>
<dbReference type="Gene3D" id="1.25.40.10">
    <property type="entry name" value="Tetratricopeptide repeat domain"/>
    <property type="match status" value="1"/>
</dbReference>
<gene>
    <name evidence="5" type="ORF">GXW78_06145</name>
</gene>
<dbReference type="InterPro" id="IPR018062">
    <property type="entry name" value="HTH_AraC-typ_CS"/>
</dbReference>
<dbReference type="InterPro" id="IPR011990">
    <property type="entry name" value="TPR-like_helical_dom_sf"/>
</dbReference>
<dbReference type="SUPFAM" id="SSF46689">
    <property type="entry name" value="Homeodomain-like"/>
    <property type="match status" value="1"/>
</dbReference>
<sequence length="534" mass="57926">MERHDEGMPCAARAVPYSVRHAVLYMRHAMHRRLTAAEVANAAGVPERSLHRHFLHFLGQAPLVHFKTMRLAAARTALLASGAENATVTDIATQFGFVHLGRFSLDYRLRFGESPSATLARARAAATESRERARARPACPAIRRPVPALVVMPIRTAAAGMQERLFAEGLAEKLASALAQAHGFSVRPARAEPDLKSQPPSAHYCLVGQISRLSEHRIRAVLRLLDLSRDGRHLWGDAFDGSMDDLISFERQTLHAASSAVRPGIEAAEIEVARRRPPQSLEARDLVLRAMPFVLATDAVSARRALEMLDVAMHLDPDDPAPVALASWCCMQLVLHHETDNPVAARAAALALANRSAVLDPLGDPLTLTGRGCVATWAGQPVVADALLARALAIDPCFGWAWERSACVHANYGRADRAVAAYRRAMALKGPRASLANCAAGMGYAHLCAGRHEAAARWMGRALAENPGASWLHFTLVPCLLALDEEQAARSSIDRLRRVYPGMTAQRAVATLPGPLQPIWTQRLDRFVALGLPA</sequence>
<dbReference type="InterPro" id="IPR050204">
    <property type="entry name" value="AraC_XylS_family_regulators"/>
</dbReference>
<dbReference type="PANTHER" id="PTHR46796">
    <property type="entry name" value="HTH-TYPE TRANSCRIPTIONAL ACTIVATOR RHAS-RELATED"/>
    <property type="match status" value="1"/>
</dbReference>
<accession>A0ABS5EDZ3</accession>
<dbReference type="InterPro" id="IPR009057">
    <property type="entry name" value="Homeodomain-like_sf"/>
</dbReference>
<dbReference type="PANTHER" id="PTHR46796:SF12">
    <property type="entry name" value="HTH-TYPE DNA-BINDING TRANSCRIPTIONAL ACTIVATOR EUTR"/>
    <property type="match status" value="1"/>
</dbReference>
<dbReference type="Gene3D" id="1.10.10.60">
    <property type="entry name" value="Homeodomain-like"/>
    <property type="match status" value="1"/>
</dbReference>
<keyword evidence="3" id="KW-0804">Transcription</keyword>
<evidence type="ECO:0000259" key="4">
    <source>
        <dbReference type="PROSITE" id="PS01124"/>
    </source>
</evidence>
<evidence type="ECO:0000313" key="5">
    <source>
        <dbReference type="EMBL" id="MBR0649234.1"/>
    </source>
</evidence>
<dbReference type="SUPFAM" id="SSF48452">
    <property type="entry name" value="TPR-like"/>
    <property type="match status" value="1"/>
</dbReference>
<dbReference type="InterPro" id="IPR018060">
    <property type="entry name" value="HTH_AraC"/>
</dbReference>
<evidence type="ECO:0000256" key="2">
    <source>
        <dbReference type="ARBA" id="ARBA00023125"/>
    </source>
</evidence>
<proteinExistence type="predicted"/>
<dbReference type="EMBL" id="JAAEDI010000005">
    <property type="protein sequence ID" value="MBR0649234.1"/>
    <property type="molecule type" value="Genomic_DNA"/>
</dbReference>
<keyword evidence="2" id="KW-0238">DNA-binding</keyword>
<evidence type="ECO:0000256" key="1">
    <source>
        <dbReference type="ARBA" id="ARBA00023015"/>
    </source>
</evidence>